<dbReference type="AlphaFoldDB" id="A0A2U2PIQ0"/>
<dbReference type="OrthoDB" id="1190814at2"/>
<dbReference type="PROSITE" id="PS51257">
    <property type="entry name" value="PROKAR_LIPOPROTEIN"/>
    <property type="match status" value="1"/>
</dbReference>
<dbReference type="RefSeq" id="WP_109415228.1">
    <property type="nucleotide sequence ID" value="NZ_QEAS01000005.1"/>
</dbReference>
<keyword evidence="1" id="KW-0732">Signal</keyword>
<protein>
    <recommendedName>
        <fullName evidence="4">HmuY protein</fullName>
    </recommendedName>
</protein>
<feature type="signal peptide" evidence="1">
    <location>
        <begin position="1"/>
        <end position="31"/>
    </location>
</feature>
<name>A0A2U2PIQ0_9SPHI</name>
<dbReference type="Proteomes" id="UP000245647">
    <property type="component" value="Unassembled WGS sequence"/>
</dbReference>
<dbReference type="EMBL" id="QEAS01000005">
    <property type="protein sequence ID" value="PWG81286.1"/>
    <property type="molecule type" value="Genomic_DNA"/>
</dbReference>
<evidence type="ECO:0000313" key="2">
    <source>
        <dbReference type="EMBL" id="PWG81286.1"/>
    </source>
</evidence>
<keyword evidence="3" id="KW-1185">Reference proteome</keyword>
<reference evidence="2 3" key="1">
    <citation type="submission" date="2018-04" db="EMBL/GenBank/DDBJ databases">
        <title>Pedobacter chongqingensis sp. nov., isolated from a rottenly hemp rope.</title>
        <authorList>
            <person name="Cai Y."/>
        </authorList>
    </citation>
    <scope>NUCLEOTIDE SEQUENCE [LARGE SCALE GENOMIC DNA]</scope>
    <source>
        <strain evidence="2 3">FJ4-8</strain>
    </source>
</reference>
<proteinExistence type="predicted"/>
<feature type="chain" id="PRO_5015527355" description="HmuY protein" evidence="1">
    <location>
        <begin position="32"/>
        <end position="261"/>
    </location>
</feature>
<evidence type="ECO:0000313" key="3">
    <source>
        <dbReference type="Proteomes" id="UP000245647"/>
    </source>
</evidence>
<comment type="caution">
    <text evidence="2">The sequence shown here is derived from an EMBL/GenBank/DDBJ whole genome shotgun (WGS) entry which is preliminary data.</text>
</comment>
<evidence type="ECO:0000256" key="1">
    <source>
        <dbReference type="SAM" id="SignalP"/>
    </source>
</evidence>
<sequence length="261" mass="28431">MNRTKRLKSSLLQTIPILLAAVILIFSACSKGDGAEAEEQEGTGTAVPFYKLQRVENLAVETDDENPTAEKTEVLFSLEFKKEQPLSYARTNLWDLSLSGLYNSFMGSNNGSNSSNYGSGGPGKGGIMILDKPFDEVISIPADSEFKTAKGLIGTDDSGAFGEGTGWYLYDFGGMVMGDGSFDKQHVAYALGNALTKANGQPAPIRTVVLRTAKGNYAKIKMISCYKDSYTPEKMLRNTPHMYFTFEYVIVPAGSTKFELK</sequence>
<gene>
    <name evidence="2" type="ORF">DDR33_07885</name>
</gene>
<organism evidence="2 3">
    <name type="scientific">Pararcticibacter amylolyticus</name>
    <dbReference type="NCBI Taxonomy" id="2173175"/>
    <lineage>
        <taxon>Bacteria</taxon>
        <taxon>Pseudomonadati</taxon>
        <taxon>Bacteroidota</taxon>
        <taxon>Sphingobacteriia</taxon>
        <taxon>Sphingobacteriales</taxon>
        <taxon>Sphingobacteriaceae</taxon>
        <taxon>Pararcticibacter</taxon>
    </lineage>
</organism>
<evidence type="ECO:0008006" key="4">
    <source>
        <dbReference type="Google" id="ProtNLM"/>
    </source>
</evidence>
<accession>A0A2U2PIQ0</accession>